<name>A0A558H4S8_PAENT</name>
<evidence type="ECO:0000313" key="2">
    <source>
        <dbReference type="EMBL" id="TVU64101.1"/>
    </source>
</evidence>
<dbReference type="RefSeq" id="WP_144649372.1">
    <property type="nucleotide sequence ID" value="NZ_VNFK01000005.1"/>
</dbReference>
<organism evidence="2 3">
    <name type="scientific">Paenarthrobacter nitroguajacolicus</name>
    <name type="common">Arthrobacter nitroguajacolicus</name>
    <dbReference type="NCBI Taxonomy" id="211146"/>
    <lineage>
        <taxon>Bacteria</taxon>
        <taxon>Bacillati</taxon>
        <taxon>Actinomycetota</taxon>
        <taxon>Actinomycetes</taxon>
        <taxon>Micrococcales</taxon>
        <taxon>Micrococcaceae</taxon>
        <taxon>Paenarthrobacter</taxon>
    </lineage>
</organism>
<protein>
    <submittedName>
        <fullName evidence="2">Uncharacterized protein</fullName>
    </submittedName>
</protein>
<feature type="transmembrane region" description="Helical" evidence="1">
    <location>
        <begin position="372"/>
        <end position="394"/>
    </location>
</feature>
<feature type="transmembrane region" description="Helical" evidence="1">
    <location>
        <begin position="400"/>
        <end position="421"/>
    </location>
</feature>
<dbReference type="OrthoDB" id="5241859at2"/>
<keyword evidence="1" id="KW-0472">Membrane</keyword>
<evidence type="ECO:0000313" key="3">
    <source>
        <dbReference type="Proteomes" id="UP000316500"/>
    </source>
</evidence>
<evidence type="ECO:0000256" key="1">
    <source>
        <dbReference type="SAM" id="Phobius"/>
    </source>
</evidence>
<dbReference type="EMBL" id="VNFK01000005">
    <property type="protein sequence ID" value="TVU64101.1"/>
    <property type="molecule type" value="Genomic_DNA"/>
</dbReference>
<reference evidence="2 3" key="1">
    <citation type="submission" date="2019-07" db="EMBL/GenBank/DDBJ databases">
        <title>Diversity of Bacteria from Kongsfjorden, Arctic.</title>
        <authorList>
            <person name="Yu Y."/>
        </authorList>
    </citation>
    <scope>NUCLEOTIDE SEQUENCE [LARGE SCALE GENOMIC DNA]</scope>
    <source>
        <strain evidence="2 3">SM1928</strain>
    </source>
</reference>
<keyword evidence="1" id="KW-0812">Transmembrane</keyword>
<comment type="caution">
    <text evidence="2">The sequence shown here is derived from an EMBL/GenBank/DDBJ whole genome shotgun (WGS) entry which is preliminary data.</text>
</comment>
<accession>A0A558H4S8</accession>
<feature type="transmembrane region" description="Helical" evidence="1">
    <location>
        <begin position="301"/>
        <end position="321"/>
    </location>
</feature>
<dbReference type="AlphaFoldDB" id="A0A558H4S8"/>
<gene>
    <name evidence="2" type="ORF">FQP90_08930</name>
</gene>
<feature type="transmembrane region" description="Helical" evidence="1">
    <location>
        <begin position="341"/>
        <end position="360"/>
    </location>
</feature>
<sequence length="463" mass="49743">MTDVIDWPVIKDDISRGAPLAMLLLGSSQWVHRRVDSLALGESGTTRRSVSFDVTVPKDLQIPLTNAQVQVLVPLALIEKGALRRVTTKDPSGHPLPILGARDNSRLSAEMLLFMLDATPGGLAEAHDAKLFTLLQDVVAFQPGTGSDEQRARLEAGIVVAAQAKGYAADVSELIQEIAKGFLDHFLLVAVVDSDLVGQRVVLKFSYDRDLPTPSPWNRVGVIDFSMPDVGLARSQHVEFEAPAGLIVKQLKVTETFAGEPVRQPFQDTPSGPRASAHVAFTPLRSTSGAIVRARVAPAGAGILSFTIIATVALAVFAMFVAGEKFWDWKILTTRSLPSQAVSLILIGPALFLSWMARAPEHRTLATLLQPLRLILICCTAVLISAGVAVAFPLEKLARDVVWTGVPIAACAILVLLAVYLSNVPRGVAKTGIRFGRLARMAGTTAKDLLRKACRLLKRSSTP</sequence>
<keyword evidence="1" id="KW-1133">Transmembrane helix</keyword>
<proteinExistence type="predicted"/>
<dbReference type="Proteomes" id="UP000316500">
    <property type="component" value="Unassembled WGS sequence"/>
</dbReference>